<accession>A0ABR0K688</accession>
<dbReference type="EMBL" id="JAVRRG010000082">
    <property type="protein sequence ID" value="KAK5089250.1"/>
    <property type="molecule type" value="Genomic_DNA"/>
</dbReference>
<evidence type="ECO:0000313" key="1">
    <source>
        <dbReference type="EMBL" id="KAK5089250.1"/>
    </source>
</evidence>
<organism evidence="1 2">
    <name type="scientific">Lithohypha guttulata</name>
    <dbReference type="NCBI Taxonomy" id="1690604"/>
    <lineage>
        <taxon>Eukaryota</taxon>
        <taxon>Fungi</taxon>
        <taxon>Dikarya</taxon>
        <taxon>Ascomycota</taxon>
        <taxon>Pezizomycotina</taxon>
        <taxon>Eurotiomycetes</taxon>
        <taxon>Chaetothyriomycetidae</taxon>
        <taxon>Chaetothyriales</taxon>
        <taxon>Trichomeriaceae</taxon>
        <taxon>Lithohypha</taxon>
    </lineage>
</organism>
<proteinExistence type="predicted"/>
<comment type="caution">
    <text evidence="1">The sequence shown here is derived from an EMBL/GenBank/DDBJ whole genome shotgun (WGS) entry which is preliminary data.</text>
</comment>
<keyword evidence="2" id="KW-1185">Reference proteome</keyword>
<protein>
    <submittedName>
        <fullName evidence="1">Uncharacterized protein</fullName>
    </submittedName>
</protein>
<gene>
    <name evidence="1" type="ORF">LTR24_006394</name>
</gene>
<evidence type="ECO:0000313" key="2">
    <source>
        <dbReference type="Proteomes" id="UP001345013"/>
    </source>
</evidence>
<sequence length="542" mass="60498">MALEVALTVGTISILTRQNKNMIKQEDSIAVVVQHTEQISITTAKIDKKIDVLTQLQKDNPYLENISLELAGLRDQMSVLAQRSVGQPAMQNFIEDSQASVQNTIKPIAAEIAAVQGSCTTAGEMELARELVEGTGIEPINIQVVSGSTQRETLCPTCGRAVTSREVYAANEHFGNNITEAKGHSNTQLRTSLGDVAKLRGQSMSTQQLEDESIKHRQQRPTFTSLQKEYPRESLAYQTFLSNTLRSGKSPLVELTRKRDAHGELYCSAWSSESHQGAKCLASLSEDMPSLPEIISEHCQERQRYTIPIAQFQIKLYDHHRFLELEWWSGFYQPGTTAFTVTPFWVPTTNEQVYNLLTKFYVNRLYLEKGVSTVADSIAGLRFLCPNSLWHEGFKYFLQIGLHRLAGTEKIKDVEAEGTILWLMGKPRNLPDEVIMIQDLKRPMLRVRLSLQEKHMLGDARLRPSSKVLENCEEQSLEQRAGGFVLPKKVTKQELVAAETNGQLPVAASSVSTGVRGGPREDALRVSAVAMAKKMHGVIYGR</sequence>
<dbReference type="Proteomes" id="UP001345013">
    <property type="component" value="Unassembled WGS sequence"/>
</dbReference>
<name>A0ABR0K688_9EURO</name>
<reference evidence="1 2" key="1">
    <citation type="submission" date="2023-08" db="EMBL/GenBank/DDBJ databases">
        <title>Black Yeasts Isolated from many extreme environments.</title>
        <authorList>
            <person name="Coleine C."/>
            <person name="Stajich J.E."/>
            <person name="Selbmann L."/>
        </authorList>
    </citation>
    <scope>NUCLEOTIDE SEQUENCE [LARGE SCALE GENOMIC DNA]</scope>
    <source>
        <strain evidence="1 2">CCFEE 5885</strain>
    </source>
</reference>